<accession>A0ABS8S8Y6</accession>
<name>A0ABS8S8Y6_DATST</name>
<proteinExistence type="predicted"/>
<organism evidence="1 2">
    <name type="scientific">Datura stramonium</name>
    <name type="common">Jimsonweed</name>
    <name type="synonym">Common thornapple</name>
    <dbReference type="NCBI Taxonomy" id="4076"/>
    <lineage>
        <taxon>Eukaryota</taxon>
        <taxon>Viridiplantae</taxon>
        <taxon>Streptophyta</taxon>
        <taxon>Embryophyta</taxon>
        <taxon>Tracheophyta</taxon>
        <taxon>Spermatophyta</taxon>
        <taxon>Magnoliopsida</taxon>
        <taxon>eudicotyledons</taxon>
        <taxon>Gunneridae</taxon>
        <taxon>Pentapetalae</taxon>
        <taxon>asterids</taxon>
        <taxon>lamiids</taxon>
        <taxon>Solanales</taxon>
        <taxon>Solanaceae</taxon>
        <taxon>Solanoideae</taxon>
        <taxon>Datureae</taxon>
        <taxon>Datura</taxon>
    </lineage>
</organism>
<evidence type="ECO:0000313" key="1">
    <source>
        <dbReference type="EMBL" id="MCD7455302.1"/>
    </source>
</evidence>
<sequence>DADSGRDIDTLKEMPNFSKKLKELLTKRRDDKYEVIPITQSVSEIISGNRVEKIGDPGVFTIPCIIGHYD</sequence>
<gene>
    <name evidence="1" type="ORF">HAX54_027771</name>
</gene>
<dbReference type="EMBL" id="JACEIK010000339">
    <property type="protein sequence ID" value="MCD7455302.1"/>
    <property type="molecule type" value="Genomic_DNA"/>
</dbReference>
<feature type="non-terminal residue" evidence="1">
    <location>
        <position position="1"/>
    </location>
</feature>
<keyword evidence="2" id="KW-1185">Reference proteome</keyword>
<evidence type="ECO:0000313" key="2">
    <source>
        <dbReference type="Proteomes" id="UP000823775"/>
    </source>
</evidence>
<comment type="caution">
    <text evidence="1">The sequence shown here is derived from an EMBL/GenBank/DDBJ whole genome shotgun (WGS) entry which is preliminary data.</text>
</comment>
<protein>
    <submittedName>
        <fullName evidence="1">Uncharacterized protein</fullName>
    </submittedName>
</protein>
<dbReference type="Proteomes" id="UP000823775">
    <property type="component" value="Unassembled WGS sequence"/>
</dbReference>
<reference evidence="1 2" key="1">
    <citation type="journal article" date="2021" name="BMC Genomics">
        <title>Datura genome reveals duplications of psychoactive alkaloid biosynthetic genes and high mutation rate following tissue culture.</title>
        <authorList>
            <person name="Rajewski A."/>
            <person name="Carter-House D."/>
            <person name="Stajich J."/>
            <person name="Litt A."/>
        </authorList>
    </citation>
    <scope>NUCLEOTIDE SEQUENCE [LARGE SCALE GENOMIC DNA]</scope>
    <source>
        <strain evidence="1">AR-01</strain>
    </source>
</reference>